<gene>
    <name evidence="6" type="ORF">D9758_011972</name>
</gene>
<comment type="caution">
    <text evidence="6">The sequence shown here is derived from an EMBL/GenBank/DDBJ whole genome shotgun (WGS) entry which is preliminary data.</text>
</comment>
<keyword evidence="3" id="KW-0862">Zinc</keyword>
<dbReference type="Pfam" id="PF01753">
    <property type="entry name" value="zf-MYND"/>
    <property type="match status" value="1"/>
</dbReference>
<dbReference type="AlphaFoldDB" id="A0A8H5D2C0"/>
<feature type="domain" description="MYND-type" evidence="5">
    <location>
        <begin position="377"/>
        <end position="413"/>
    </location>
</feature>
<evidence type="ECO:0000256" key="1">
    <source>
        <dbReference type="ARBA" id="ARBA00022723"/>
    </source>
</evidence>
<evidence type="ECO:0000259" key="5">
    <source>
        <dbReference type="PROSITE" id="PS50865"/>
    </source>
</evidence>
<dbReference type="OrthoDB" id="341421at2759"/>
<evidence type="ECO:0000256" key="3">
    <source>
        <dbReference type="ARBA" id="ARBA00022833"/>
    </source>
</evidence>
<accession>A0A8H5D2C0</accession>
<proteinExistence type="predicted"/>
<name>A0A8H5D2C0_9AGAR</name>
<evidence type="ECO:0000256" key="4">
    <source>
        <dbReference type="PROSITE-ProRule" id="PRU00134"/>
    </source>
</evidence>
<dbReference type="Gene3D" id="6.10.140.2220">
    <property type="match status" value="1"/>
</dbReference>
<dbReference type="SUPFAM" id="SSF144232">
    <property type="entry name" value="HIT/MYND zinc finger-like"/>
    <property type="match status" value="1"/>
</dbReference>
<evidence type="ECO:0000313" key="7">
    <source>
        <dbReference type="Proteomes" id="UP000559256"/>
    </source>
</evidence>
<evidence type="ECO:0000313" key="6">
    <source>
        <dbReference type="EMBL" id="KAF5352281.1"/>
    </source>
</evidence>
<dbReference type="PROSITE" id="PS01360">
    <property type="entry name" value="ZF_MYND_1"/>
    <property type="match status" value="1"/>
</dbReference>
<reference evidence="6 7" key="1">
    <citation type="journal article" date="2020" name="ISME J.">
        <title>Uncovering the hidden diversity of litter-decomposition mechanisms in mushroom-forming fungi.</title>
        <authorList>
            <person name="Floudas D."/>
            <person name="Bentzer J."/>
            <person name="Ahren D."/>
            <person name="Johansson T."/>
            <person name="Persson P."/>
            <person name="Tunlid A."/>
        </authorList>
    </citation>
    <scope>NUCLEOTIDE SEQUENCE [LARGE SCALE GENOMIC DNA]</scope>
    <source>
        <strain evidence="6 7">CBS 291.85</strain>
    </source>
</reference>
<keyword evidence="2 4" id="KW-0863">Zinc-finger</keyword>
<keyword evidence="7" id="KW-1185">Reference proteome</keyword>
<keyword evidence="1" id="KW-0479">Metal-binding</keyword>
<dbReference type="GO" id="GO:0008270">
    <property type="term" value="F:zinc ion binding"/>
    <property type="evidence" value="ECO:0007669"/>
    <property type="project" value="UniProtKB-KW"/>
</dbReference>
<evidence type="ECO:0000256" key="2">
    <source>
        <dbReference type="ARBA" id="ARBA00022771"/>
    </source>
</evidence>
<organism evidence="6 7">
    <name type="scientific">Tetrapyrgos nigripes</name>
    <dbReference type="NCBI Taxonomy" id="182062"/>
    <lineage>
        <taxon>Eukaryota</taxon>
        <taxon>Fungi</taxon>
        <taxon>Dikarya</taxon>
        <taxon>Basidiomycota</taxon>
        <taxon>Agaricomycotina</taxon>
        <taxon>Agaricomycetes</taxon>
        <taxon>Agaricomycetidae</taxon>
        <taxon>Agaricales</taxon>
        <taxon>Marasmiineae</taxon>
        <taxon>Marasmiaceae</taxon>
        <taxon>Tetrapyrgos</taxon>
    </lineage>
</organism>
<dbReference type="Proteomes" id="UP000559256">
    <property type="component" value="Unassembled WGS sequence"/>
</dbReference>
<dbReference type="EMBL" id="JAACJM010000066">
    <property type="protein sequence ID" value="KAF5352281.1"/>
    <property type="molecule type" value="Genomic_DNA"/>
</dbReference>
<sequence>MNSNDTDTDTNDLPIAFIRGFVFCSEHGSEFCSKCMMDQRLNNNQNIMGALKKAFPDKKGDFADRPPIATAFSICTRSKTHKSPMFGDFLFECNPHKVPECPACFDWEKIVISQMKLVYSSKNPNAIPVVLSRDDKLGLLASMGVDLPPKTRLPDLDLERRLEKGIDKAQGFEKLIGEGHGNRKAYDPSRLSKWPSSKSLLNGMTTSSLAEALHNAAKGSREPELYKNPFTDTRQSLMGLGNAWDHKPRMSCHIFEDKEEEHGICMRVVDVFMLPNDIPLIVVLYLRGLRSYPPTCSIKWVQDLQETKEIFGMPKIHATEAEQNLLLTILERNSERLSPDYRPKRRSNEKDFTLSFLLPLAPLSQQNIMELSTITGCGMCGDETTSRCSGCLAVEYCGTICQKADWKTHKSMCNSLKSGKNLHLVTMNHRSKPSVDNATITSSLDPAATGTASSTAIPSNIYGSKPFLIKIQRQVTPPGMNVNNLKNNPNSTMMIYDEQRTANFWLINGDDKEAFGTALEETKTGPRGLKVYRWAKRVGDLELSVCIDKGPVRDPQW</sequence>
<dbReference type="InterPro" id="IPR002893">
    <property type="entry name" value="Znf_MYND"/>
</dbReference>
<protein>
    <recommendedName>
        <fullName evidence="5">MYND-type domain-containing protein</fullName>
    </recommendedName>
</protein>
<dbReference type="PROSITE" id="PS50865">
    <property type="entry name" value="ZF_MYND_2"/>
    <property type="match status" value="1"/>
</dbReference>